<proteinExistence type="predicted"/>
<reference evidence="1" key="1">
    <citation type="submission" date="2024-07" db="EMBL/GenBank/DDBJ databases">
        <authorList>
            <person name="Biller S.J."/>
        </authorList>
    </citation>
    <scope>NUCLEOTIDE SEQUENCE</scope>
    <source>
        <strain evidence="1">WC2420</strain>
    </source>
</reference>
<dbReference type="RefSeq" id="WP_369788314.1">
    <property type="nucleotide sequence ID" value="NZ_CP165628.1"/>
</dbReference>
<protein>
    <submittedName>
        <fullName evidence="1">Uncharacterized protein</fullName>
    </submittedName>
</protein>
<sequence>MNLHGLVRGAITTVNPDIPAQMMVSTGQYTTDAAGHRTPSYSTQDVTLQLQPLSYTDLMKVDGLNLQGVIKSAYVNGNFEGVNRPNQKGGDYLLIPSKNEKWLITQPLEEWPDWCKFVVTLQVNT</sequence>
<name>A0AB39VME8_9GAMM</name>
<accession>A0AB39VME8</accession>
<gene>
    <name evidence="1" type="ORF">AB3G37_14985</name>
</gene>
<dbReference type="EMBL" id="CP165628">
    <property type="protein sequence ID" value="XDU70872.1"/>
    <property type="molecule type" value="Genomic_DNA"/>
</dbReference>
<evidence type="ECO:0000313" key="1">
    <source>
        <dbReference type="EMBL" id="XDU70872.1"/>
    </source>
</evidence>
<organism evidence="1">
    <name type="scientific">Rouxiella sp. WC2420</name>
    <dbReference type="NCBI Taxonomy" id="3234145"/>
    <lineage>
        <taxon>Bacteria</taxon>
        <taxon>Pseudomonadati</taxon>
        <taxon>Pseudomonadota</taxon>
        <taxon>Gammaproteobacteria</taxon>
        <taxon>Enterobacterales</taxon>
        <taxon>Yersiniaceae</taxon>
        <taxon>Rouxiella</taxon>
    </lineage>
</organism>
<dbReference type="AlphaFoldDB" id="A0AB39VME8"/>